<proteinExistence type="predicted"/>
<evidence type="ECO:0000256" key="7">
    <source>
        <dbReference type="ARBA" id="ARBA00022833"/>
    </source>
</evidence>
<evidence type="ECO:0000256" key="13">
    <source>
        <dbReference type="PROSITE-ProRule" id="PRU00176"/>
    </source>
</evidence>
<dbReference type="InterPro" id="IPR034219">
    <property type="entry name" value="ZCRB1_RRM"/>
</dbReference>
<dbReference type="PANTHER" id="PTHR46259:SF1">
    <property type="entry name" value="ZINC FINGER CCHC-TYPE AND RNA-BINDING MOTIF-CONTAINING PROTEIN 1"/>
    <property type="match status" value="1"/>
</dbReference>
<keyword evidence="6 12" id="KW-0863">Zinc-finger</keyword>
<accession>A0A0P4WSF2</accession>
<dbReference type="Gene3D" id="4.10.60.10">
    <property type="entry name" value="Zinc finger, CCHC-type"/>
    <property type="match status" value="1"/>
</dbReference>
<dbReference type="SMART" id="SM00360">
    <property type="entry name" value="RRM"/>
    <property type="match status" value="1"/>
</dbReference>
<dbReference type="PROSITE" id="PS50158">
    <property type="entry name" value="ZF_CCHC"/>
    <property type="match status" value="1"/>
</dbReference>
<keyword evidence="5" id="KW-0747">Spliceosome</keyword>
<evidence type="ECO:0000259" key="16">
    <source>
        <dbReference type="PROSITE" id="PS50158"/>
    </source>
</evidence>
<evidence type="ECO:0000256" key="3">
    <source>
        <dbReference type="ARBA" id="ARBA00022664"/>
    </source>
</evidence>
<dbReference type="EMBL" id="GDRN01065433">
    <property type="protein sequence ID" value="JAI64683.1"/>
    <property type="molecule type" value="Transcribed_RNA"/>
</dbReference>
<dbReference type="InterPro" id="IPR003954">
    <property type="entry name" value="RRM_euk-type"/>
</dbReference>
<dbReference type="EMBL" id="GDRN01065435">
    <property type="protein sequence ID" value="JAI64682.1"/>
    <property type="molecule type" value="Transcribed_RNA"/>
</dbReference>
<keyword evidence="4" id="KW-0479">Metal-binding</keyword>
<organism evidence="17">
    <name type="scientific">Scylla olivacea</name>
    <name type="common">Orange mud crab</name>
    <name type="synonym">Cancer olivacea</name>
    <dbReference type="NCBI Taxonomy" id="85551"/>
    <lineage>
        <taxon>Eukaryota</taxon>
        <taxon>Metazoa</taxon>
        <taxon>Ecdysozoa</taxon>
        <taxon>Arthropoda</taxon>
        <taxon>Crustacea</taxon>
        <taxon>Multicrustacea</taxon>
        <taxon>Malacostraca</taxon>
        <taxon>Eumalacostraca</taxon>
        <taxon>Eucarida</taxon>
        <taxon>Decapoda</taxon>
        <taxon>Pleocyemata</taxon>
        <taxon>Brachyura</taxon>
        <taxon>Eubrachyura</taxon>
        <taxon>Portunoidea</taxon>
        <taxon>Portunidae</taxon>
        <taxon>Portuninae</taxon>
        <taxon>Scylla</taxon>
    </lineage>
</organism>
<dbReference type="FunFam" id="3.30.70.330:FF:000233">
    <property type="entry name" value="Zinc finger CCHC-type and RNA-binding motif-containing protein 1"/>
    <property type="match status" value="1"/>
</dbReference>
<dbReference type="InterPro" id="IPR001878">
    <property type="entry name" value="Znf_CCHC"/>
</dbReference>
<sequence>MALATPRRGDRGSSLAPSSSTVYVSNLPFSLTNNDLTKIFEKFGKVVRVTILRDKETRKSRGVAFLLYLTREEAQACVRNTDGCTLFGRTVKASIAKDNGRAPEFIRRREYPDKSRCYECGEFGHLSYACPNNLLGDREPPKKKSKKRKKEAESKTKKLCKSGDTDEEADEEEENFEDESLSAAIKYQQELREAETFQERISVGDHLKKTEEKHRAKIKKSSYFSDEEELSDS</sequence>
<evidence type="ECO:0000256" key="9">
    <source>
        <dbReference type="ARBA" id="ARBA00023187"/>
    </source>
</evidence>
<dbReference type="SUPFAM" id="SSF57756">
    <property type="entry name" value="Retrovirus zinc finger-like domains"/>
    <property type="match status" value="1"/>
</dbReference>
<evidence type="ECO:0000256" key="1">
    <source>
        <dbReference type="ARBA" id="ARBA00004123"/>
    </source>
</evidence>
<dbReference type="SUPFAM" id="SSF54928">
    <property type="entry name" value="RNA-binding domain, RBD"/>
    <property type="match status" value="1"/>
</dbReference>
<keyword evidence="8 13" id="KW-0694">RNA-binding</keyword>
<dbReference type="AlphaFoldDB" id="A0A0P4WSF2"/>
<dbReference type="CDD" id="cd12393">
    <property type="entry name" value="RRM_ZCRB1"/>
    <property type="match status" value="1"/>
</dbReference>
<evidence type="ECO:0000256" key="4">
    <source>
        <dbReference type="ARBA" id="ARBA00022723"/>
    </source>
</evidence>
<feature type="compositionally biased region" description="Basic and acidic residues" evidence="14">
    <location>
        <begin position="203"/>
        <end position="214"/>
    </location>
</feature>
<dbReference type="GO" id="GO:0000398">
    <property type="term" value="P:mRNA splicing, via spliceosome"/>
    <property type="evidence" value="ECO:0007669"/>
    <property type="project" value="InterPro"/>
</dbReference>
<dbReference type="InterPro" id="IPR036875">
    <property type="entry name" value="Znf_CCHC_sf"/>
</dbReference>
<keyword evidence="10" id="KW-0539">Nucleus</keyword>
<evidence type="ECO:0000256" key="12">
    <source>
        <dbReference type="PROSITE-ProRule" id="PRU00047"/>
    </source>
</evidence>
<dbReference type="PANTHER" id="PTHR46259">
    <property type="entry name" value="ZINC FINGER CCHC-TYPE AND RNA-BINDING MOTIF-CONTAINING PROTEIN 1"/>
    <property type="match status" value="1"/>
</dbReference>
<dbReference type="SMART" id="SM00343">
    <property type="entry name" value="ZnF_C2HC"/>
    <property type="match status" value="1"/>
</dbReference>
<protein>
    <recommendedName>
        <fullName evidence="2">Zinc finger CCHC-type and RNA-binding motif-containing protein 1</fullName>
    </recommendedName>
    <alternativeName>
        <fullName evidence="11">U11/U12 small nuclear ribonucleoprotein 31 kDa protein</fullName>
    </alternativeName>
</protein>
<dbReference type="GO" id="GO:0003723">
    <property type="term" value="F:RNA binding"/>
    <property type="evidence" value="ECO:0007669"/>
    <property type="project" value="UniProtKB-UniRule"/>
</dbReference>
<dbReference type="Gene3D" id="3.30.70.330">
    <property type="match status" value="1"/>
</dbReference>
<feature type="compositionally biased region" description="Basic and acidic residues" evidence="14">
    <location>
        <begin position="150"/>
        <end position="164"/>
    </location>
</feature>
<feature type="compositionally biased region" description="Acidic residues" evidence="14">
    <location>
        <begin position="165"/>
        <end position="180"/>
    </location>
</feature>
<dbReference type="InterPro" id="IPR035979">
    <property type="entry name" value="RBD_domain_sf"/>
</dbReference>
<evidence type="ECO:0000256" key="10">
    <source>
        <dbReference type="ARBA" id="ARBA00023242"/>
    </source>
</evidence>
<feature type="region of interest" description="Disordered" evidence="14">
    <location>
        <begin position="203"/>
        <end position="233"/>
    </location>
</feature>
<name>A0A0P4WSF2_SCYOL</name>
<dbReference type="Pfam" id="PF00076">
    <property type="entry name" value="RRM_1"/>
    <property type="match status" value="1"/>
</dbReference>
<evidence type="ECO:0000256" key="6">
    <source>
        <dbReference type="ARBA" id="ARBA00022771"/>
    </source>
</evidence>
<evidence type="ECO:0000256" key="14">
    <source>
        <dbReference type="SAM" id="MobiDB-lite"/>
    </source>
</evidence>
<dbReference type="InterPro" id="IPR000504">
    <property type="entry name" value="RRM_dom"/>
</dbReference>
<dbReference type="InterPro" id="IPR044598">
    <property type="entry name" value="ZCRB1"/>
</dbReference>
<keyword evidence="9" id="KW-0508">mRNA splicing</keyword>
<dbReference type="PROSITE" id="PS50102">
    <property type="entry name" value="RRM"/>
    <property type="match status" value="1"/>
</dbReference>
<dbReference type="Pfam" id="PF00098">
    <property type="entry name" value="zf-CCHC"/>
    <property type="match status" value="1"/>
</dbReference>
<evidence type="ECO:0000259" key="15">
    <source>
        <dbReference type="PROSITE" id="PS50102"/>
    </source>
</evidence>
<dbReference type="InterPro" id="IPR012677">
    <property type="entry name" value="Nucleotide-bd_a/b_plait_sf"/>
</dbReference>
<dbReference type="GO" id="GO:0008270">
    <property type="term" value="F:zinc ion binding"/>
    <property type="evidence" value="ECO:0007669"/>
    <property type="project" value="UniProtKB-KW"/>
</dbReference>
<reference evidence="17" key="1">
    <citation type="submission" date="2015-09" db="EMBL/GenBank/DDBJ databases">
        <title>Scylla olivacea transcriptome.</title>
        <authorList>
            <person name="Ikhwanuddin M."/>
        </authorList>
    </citation>
    <scope>NUCLEOTIDE SEQUENCE</scope>
</reference>
<dbReference type="EMBL" id="GDRN01065437">
    <property type="protein sequence ID" value="JAI64681.1"/>
    <property type="molecule type" value="Transcribed_RNA"/>
</dbReference>
<comment type="subcellular location">
    <subcellularLocation>
        <location evidence="1">Nucleus</location>
    </subcellularLocation>
</comment>
<evidence type="ECO:0000313" key="17">
    <source>
        <dbReference type="EMBL" id="JAI64681.1"/>
    </source>
</evidence>
<dbReference type="GO" id="GO:0005689">
    <property type="term" value="C:U12-type spliceosomal complex"/>
    <property type="evidence" value="ECO:0007669"/>
    <property type="project" value="InterPro"/>
</dbReference>
<feature type="domain" description="CCHC-type" evidence="16">
    <location>
        <begin position="116"/>
        <end position="132"/>
    </location>
</feature>
<keyword evidence="7" id="KW-0862">Zinc</keyword>
<dbReference type="EMBL" id="GDRN01065438">
    <property type="protein sequence ID" value="JAI64680.1"/>
    <property type="molecule type" value="Transcribed_RNA"/>
</dbReference>
<evidence type="ECO:0000256" key="8">
    <source>
        <dbReference type="ARBA" id="ARBA00022884"/>
    </source>
</evidence>
<feature type="domain" description="RRM" evidence="15">
    <location>
        <begin position="20"/>
        <end position="98"/>
    </location>
</feature>
<evidence type="ECO:0000256" key="5">
    <source>
        <dbReference type="ARBA" id="ARBA00022728"/>
    </source>
</evidence>
<dbReference type="FunFam" id="4.10.60.10:FF:000009">
    <property type="entry name" value="Zinc finger CCHC-type and RNA-binding motif-containing protein 1"/>
    <property type="match status" value="1"/>
</dbReference>
<keyword evidence="3" id="KW-0507">mRNA processing</keyword>
<feature type="region of interest" description="Disordered" evidence="14">
    <location>
        <begin position="134"/>
        <end position="182"/>
    </location>
</feature>
<evidence type="ECO:0000256" key="2">
    <source>
        <dbReference type="ARBA" id="ARBA00015428"/>
    </source>
</evidence>
<evidence type="ECO:0000256" key="11">
    <source>
        <dbReference type="ARBA" id="ARBA00032031"/>
    </source>
</evidence>
<dbReference type="SMART" id="SM00361">
    <property type="entry name" value="RRM_1"/>
    <property type="match status" value="1"/>
</dbReference>